<gene>
    <name evidence="2" type="ORF">ACFPM3_22745</name>
</gene>
<evidence type="ECO:0000313" key="2">
    <source>
        <dbReference type="EMBL" id="MFC5024947.1"/>
    </source>
</evidence>
<feature type="region of interest" description="Disordered" evidence="1">
    <location>
        <begin position="1"/>
        <end position="58"/>
    </location>
</feature>
<dbReference type="Proteomes" id="UP001595829">
    <property type="component" value="Unassembled WGS sequence"/>
</dbReference>
<evidence type="ECO:0000256" key="1">
    <source>
        <dbReference type="SAM" id="MobiDB-lite"/>
    </source>
</evidence>
<dbReference type="EMBL" id="JBHSJD010000017">
    <property type="protein sequence ID" value="MFC5024947.1"/>
    <property type="molecule type" value="Genomic_DNA"/>
</dbReference>
<keyword evidence="3" id="KW-1185">Reference proteome</keyword>
<reference evidence="3" key="1">
    <citation type="journal article" date="2019" name="Int. J. Syst. Evol. Microbiol.">
        <title>The Global Catalogue of Microorganisms (GCM) 10K type strain sequencing project: providing services to taxonomists for standard genome sequencing and annotation.</title>
        <authorList>
            <consortium name="The Broad Institute Genomics Platform"/>
            <consortium name="The Broad Institute Genome Sequencing Center for Infectious Disease"/>
            <person name="Wu L."/>
            <person name="Ma J."/>
        </authorList>
    </citation>
    <scope>NUCLEOTIDE SEQUENCE [LARGE SCALE GENOMIC DNA]</scope>
    <source>
        <strain evidence="3">CGMCC 4.1648</strain>
    </source>
</reference>
<dbReference type="RefSeq" id="WP_345691093.1">
    <property type="nucleotide sequence ID" value="NZ_BAABIT010000001.1"/>
</dbReference>
<evidence type="ECO:0000313" key="3">
    <source>
        <dbReference type="Proteomes" id="UP001595829"/>
    </source>
</evidence>
<proteinExistence type="predicted"/>
<accession>A0ABV9XI47</accession>
<sequence>MSEQMPYDIPYGTPSQAEGEDPDDTTAIGGRHPDVSRTTPSQAEGERGPEQEETGPAD</sequence>
<name>A0ABV9XI47_9ACTN</name>
<comment type="caution">
    <text evidence="2">The sequence shown here is derived from an EMBL/GenBank/DDBJ whole genome shotgun (WGS) entry which is preliminary data.</text>
</comment>
<protein>
    <submittedName>
        <fullName evidence="2">Uncharacterized protein</fullName>
    </submittedName>
</protein>
<organism evidence="2 3">
    <name type="scientific">Streptomyces coeruleoprunus</name>
    <dbReference type="NCBI Taxonomy" id="285563"/>
    <lineage>
        <taxon>Bacteria</taxon>
        <taxon>Bacillati</taxon>
        <taxon>Actinomycetota</taxon>
        <taxon>Actinomycetes</taxon>
        <taxon>Kitasatosporales</taxon>
        <taxon>Streptomycetaceae</taxon>
        <taxon>Streptomyces</taxon>
    </lineage>
</organism>